<dbReference type="RefSeq" id="WP_025865825.1">
    <property type="nucleotide sequence ID" value="NZ_BLAX01000001.1"/>
</dbReference>
<comment type="caution">
    <text evidence="2">The sequence shown here is derived from an EMBL/GenBank/DDBJ whole genome shotgun (WGS) entry which is preliminary data.</text>
</comment>
<dbReference type="OrthoDB" id="1110633at2"/>
<feature type="chain" id="PRO_5024454434" description="Bacterial surface antigen (D15) domain-containing protein" evidence="1">
    <location>
        <begin position="23"/>
        <end position="609"/>
    </location>
</feature>
<accession>A0A5M4B2Z7</accession>
<evidence type="ECO:0000256" key="1">
    <source>
        <dbReference type="SAM" id="SignalP"/>
    </source>
</evidence>
<dbReference type="AlphaFoldDB" id="A0A5M4B2Z7"/>
<keyword evidence="1" id="KW-0732">Signal</keyword>
<keyword evidence="3" id="KW-1185">Reference proteome</keyword>
<dbReference type="Proteomes" id="UP000391834">
    <property type="component" value="Unassembled WGS sequence"/>
</dbReference>
<evidence type="ECO:0008006" key="4">
    <source>
        <dbReference type="Google" id="ProtNLM"/>
    </source>
</evidence>
<proteinExistence type="predicted"/>
<organism evidence="2 3">
    <name type="scientific">Prolixibacter bellariivorans</name>
    <dbReference type="NCBI Taxonomy" id="314319"/>
    <lineage>
        <taxon>Bacteria</taxon>
        <taxon>Pseudomonadati</taxon>
        <taxon>Bacteroidota</taxon>
        <taxon>Bacteroidia</taxon>
        <taxon>Marinilabiliales</taxon>
        <taxon>Prolixibacteraceae</taxon>
        <taxon>Prolixibacter</taxon>
    </lineage>
</organism>
<protein>
    <recommendedName>
        <fullName evidence="4">Bacterial surface antigen (D15) domain-containing protein</fullName>
    </recommendedName>
</protein>
<dbReference type="EMBL" id="BLAX01000001">
    <property type="protein sequence ID" value="GET34510.1"/>
    <property type="molecule type" value="Genomic_DNA"/>
</dbReference>
<gene>
    <name evidence="2" type="ORF">PbJCM13498_33730</name>
</gene>
<evidence type="ECO:0000313" key="2">
    <source>
        <dbReference type="EMBL" id="GET34510.1"/>
    </source>
</evidence>
<feature type="signal peptide" evidence="1">
    <location>
        <begin position="1"/>
        <end position="22"/>
    </location>
</feature>
<sequence>MWFRKVVILFFVSVITSGYAFAQEAPADADSTKLYRNIESYSKQGKFTRFLHGLIFKPVAIDSLNKKVYRTLVQKSYSAFEGKTIRNIYIETLDPFGYSVSDTIEKQHNFLSHTGNTLHLKSQRLTIRNLLLIRRNQPFDSLRVKESERLVRTRNYIQDVSFSVVLDSTNADSVDIFIRTLDKWSIIPKGSASGSHFRIVLTDKNFLGLGHEFHNDFARNYEEGNSSFHTDYSIPNIRNTYISTTLHYGIEEQKYLSKNLSVERPFFSPLSKWAAGVNFTQQFRDDSILTNHGDFAPQRYKFNAQDYWAGYTKQIFKGNTLIKRTTNFVSTFRFLRVRYLEKPNEENDPFHYFANENFYMGSIGISTRIYFQDRFIFRYGLIEDVPVGKVFSLTGGYQKKDDIGRLYLGARISMGKYYPWGYFSSNFEYGSFFRGSHTEQGAINVNLNYFTGLFEIGKLKFRQFVKPQVTIGLNRFLTDSLTINDGYGLDGFNSPTLTGDRRLLLTLQTQAYTPWKLIGFHFGPYLICSLGMIGNDETGFRNSRLYSQMGLGVLFRNENLVINTFQISLSFYPSIPDKGQNIFKINSFKTADFGFRDFVIGKPAIAQYR</sequence>
<reference evidence="2 3" key="1">
    <citation type="submission" date="2019-10" db="EMBL/GenBank/DDBJ databases">
        <title>Prolixibacter strains distinguished by the presence of nitrate reductase genes were adept at nitrate-dependent anaerobic corrosion of metallic iron and carbon steel.</title>
        <authorList>
            <person name="Iino T."/>
            <person name="Shono N."/>
            <person name="Ito K."/>
            <person name="Nakamura R."/>
            <person name="Sueoka K."/>
            <person name="Harayama S."/>
            <person name="Ohkuma M."/>
        </authorList>
    </citation>
    <scope>NUCLEOTIDE SEQUENCE [LARGE SCALE GENOMIC DNA]</scope>
    <source>
        <strain evidence="2 3">JCM 13498</strain>
    </source>
</reference>
<evidence type="ECO:0000313" key="3">
    <source>
        <dbReference type="Proteomes" id="UP000391834"/>
    </source>
</evidence>
<name>A0A5M4B2Z7_9BACT</name>